<dbReference type="InterPro" id="IPR017439">
    <property type="entry name" value="Amidohydrolase"/>
</dbReference>
<feature type="binding site" evidence="2">
    <location>
        <position position="97"/>
    </location>
    <ligand>
        <name>Mn(2+)</name>
        <dbReference type="ChEBI" id="CHEBI:29035"/>
        <label>2</label>
    </ligand>
</feature>
<keyword evidence="5" id="KW-1185">Reference proteome</keyword>
<dbReference type="Gene3D" id="3.40.630.10">
    <property type="entry name" value="Zn peptidases"/>
    <property type="match status" value="1"/>
</dbReference>
<keyword evidence="2" id="KW-0464">Manganese</keyword>
<keyword evidence="1 4" id="KW-0378">Hydrolase</keyword>
<dbReference type="Pfam" id="PF07687">
    <property type="entry name" value="M20_dimer"/>
    <property type="match status" value="1"/>
</dbReference>
<dbReference type="FunFam" id="3.30.70.360:FF:000001">
    <property type="entry name" value="N-acetyldiaminopimelate deacetylase"/>
    <property type="match status" value="1"/>
</dbReference>
<evidence type="ECO:0000313" key="4">
    <source>
        <dbReference type="EMBL" id="TIC86141.1"/>
    </source>
</evidence>
<dbReference type="SUPFAM" id="SSF55031">
    <property type="entry name" value="Bacterial exopeptidase dimerisation domain"/>
    <property type="match status" value="1"/>
</dbReference>
<feature type="domain" description="Peptidase M20 dimerisation" evidence="3">
    <location>
        <begin position="181"/>
        <end position="268"/>
    </location>
</feature>
<gene>
    <name evidence="4" type="ORF">E5K04_03285</name>
</gene>
<dbReference type="GO" id="GO:0019877">
    <property type="term" value="P:diaminopimelate biosynthetic process"/>
    <property type="evidence" value="ECO:0007669"/>
    <property type="project" value="UniProtKB-ARBA"/>
</dbReference>
<name>A0A4T0V448_9NEIS</name>
<evidence type="ECO:0000259" key="3">
    <source>
        <dbReference type="Pfam" id="PF07687"/>
    </source>
</evidence>
<sequence>MLTAERLTELTALRRDLHAHPELAFAEQRTAALIARELAALGLPVHEGIGGTGLVAVVEGARPGPAVGLRADMDALPMQEGNTFAHASRHAGCMHGCGHDGHSAMLLGAAGVLARSRDFAGTVYLIFQPAEEMEGGAVAMIEDGLFTRFPMQAVYGLHNWPGLPAGQVAVQAGPMMAGMDLFEIVVTGRGSHAAMPHEGNDALVAAAQLVTAIQTIASRSVSPLESAVVSVTQLHAGDAYNVLPEQVVVRGTCRYFKGAVQAAIRARLDGLCRGLELAFGVTAALDYRVRYPAVCNEAAHAAVAAAAARRALGDAGLCQRFAPSMASEDFAAMLAEVPGALVWLGADNAHAPSAPLHNPAYDFNDALIEPGVRFWVALAHDALEALACTR</sequence>
<proteinExistence type="predicted"/>
<dbReference type="RefSeq" id="WP_136551487.1">
    <property type="nucleotide sequence ID" value="NZ_STGJ01000002.1"/>
</dbReference>
<feature type="binding site" evidence="2">
    <location>
        <position position="132"/>
    </location>
    <ligand>
        <name>Mn(2+)</name>
        <dbReference type="ChEBI" id="CHEBI:29035"/>
        <label>2</label>
    </ligand>
</feature>
<keyword evidence="2" id="KW-0479">Metal-binding</keyword>
<protein>
    <submittedName>
        <fullName evidence="4">Amidohydrolase</fullName>
    </submittedName>
</protein>
<dbReference type="OrthoDB" id="8875216at2"/>
<evidence type="ECO:0000313" key="5">
    <source>
        <dbReference type="Proteomes" id="UP000308891"/>
    </source>
</evidence>
<dbReference type="Pfam" id="PF01546">
    <property type="entry name" value="Peptidase_M20"/>
    <property type="match status" value="1"/>
</dbReference>
<feature type="binding site" evidence="2">
    <location>
        <position position="357"/>
    </location>
    <ligand>
        <name>Mn(2+)</name>
        <dbReference type="ChEBI" id="CHEBI:29035"/>
        <label>2</label>
    </ligand>
</feature>
<dbReference type="NCBIfam" id="TIGR01891">
    <property type="entry name" value="amidohydrolases"/>
    <property type="match status" value="1"/>
</dbReference>
<dbReference type="InterPro" id="IPR036264">
    <property type="entry name" value="Bact_exopeptidase_dim_dom"/>
</dbReference>
<accession>A0A4T0V448</accession>
<dbReference type="InterPro" id="IPR002933">
    <property type="entry name" value="Peptidase_M20"/>
</dbReference>
<dbReference type="SUPFAM" id="SSF53187">
    <property type="entry name" value="Zn-dependent exopeptidases"/>
    <property type="match status" value="1"/>
</dbReference>
<dbReference type="PANTHER" id="PTHR11014">
    <property type="entry name" value="PEPTIDASE M20 FAMILY MEMBER"/>
    <property type="match status" value="1"/>
</dbReference>
<dbReference type="EMBL" id="STGJ01000002">
    <property type="protein sequence ID" value="TIC86141.1"/>
    <property type="molecule type" value="Genomic_DNA"/>
</dbReference>
<dbReference type="Gene3D" id="3.30.70.360">
    <property type="match status" value="1"/>
</dbReference>
<evidence type="ECO:0000256" key="1">
    <source>
        <dbReference type="ARBA" id="ARBA00022801"/>
    </source>
</evidence>
<feature type="binding site" evidence="2">
    <location>
        <position position="99"/>
    </location>
    <ligand>
        <name>Mn(2+)</name>
        <dbReference type="ChEBI" id="CHEBI:29035"/>
        <label>2</label>
    </ligand>
</feature>
<dbReference type="CDD" id="cd05666">
    <property type="entry name" value="M20_Acy1-like"/>
    <property type="match status" value="1"/>
</dbReference>
<comment type="cofactor">
    <cofactor evidence="2">
        <name>Mn(2+)</name>
        <dbReference type="ChEBI" id="CHEBI:29035"/>
    </cofactor>
    <text evidence="2">The Mn(2+) ion enhances activity.</text>
</comment>
<organism evidence="4 5">
    <name type="scientific">Crenobacter intestini</name>
    <dbReference type="NCBI Taxonomy" id="2563443"/>
    <lineage>
        <taxon>Bacteria</taxon>
        <taxon>Pseudomonadati</taxon>
        <taxon>Pseudomonadota</taxon>
        <taxon>Betaproteobacteria</taxon>
        <taxon>Neisseriales</taxon>
        <taxon>Neisseriaceae</taxon>
        <taxon>Crenobacter</taxon>
    </lineage>
</organism>
<feature type="binding site" evidence="2">
    <location>
        <position position="158"/>
    </location>
    <ligand>
        <name>Mn(2+)</name>
        <dbReference type="ChEBI" id="CHEBI:29035"/>
        <label>2</label>
    </ligand>
</feature>
<evidence type="ECO:0000256" key="2">
    <source>
        <dbReference type="PIRSR" id="PIRSR005962-1"/>
    </source>
</evidence>
<dbReference type="GO" id="GO:0050118">
    <property type="term" value="F:N-acetyldiaminopimelate deacetylase activity"/>
    <property type="evidence" value="ECO:0007669"/>
    <property type="project" value="UniProtKB-ARBA"/>
</dbReference>
<dbReference type="PANTHER" id="PTHR11014:SF63">
    <property type="entry name" value="METALLOPEPTIDASE, PUTATIVE (AFU_ORTHOLOGUE AFUA_6G09600)-RELATED"/>
    <property type="match status" value="1"/>
</dbReference>
<dbReference type="Proteomes" id="UP000308891">
    <property type="component" value="Unassembled WGS sequence"/>
</dbReference>
<dbReference type="InterPro" id="IPR011650">
    <property type="entry name" value="Peptidase_M20_dimer"/>
</dbReference>
<dbReference type="GO" id="GO:0046872">
    <property type="term" value="F:metal ion binding"/>
    <property type="evidence" value="ECO:0007669"/>
    <property type="project" value="UniProtKB-KW"/>
</dbReference>
<dbReference type="PIRSF" id="PIRSF005962">
    <property type="entry name" value="Pept_M20D_amidohydro"/>
    <property type="match status" value="1"/>
</dbReference>
<comment type="caution">
    <text evidence="4">The sequence shown here is derived from an EMBL/GenBank/DDBJ whole genome shotgun (WGS) entry which is preliminary data.</text>
</comment>
<dbReference type="AlphaFoldDB" id="A0A4T0V448"/>
<reference evidence="4 5" key="1">
    <citation type="submission" date="2019-04" db="EMBL/GenBank/DDBJ databases">
        <title>Crenobacter sp. nov.</title>
        <authorList>
            <person name="Shi S."/>
        </authorList>
    </citation>
    <scope>NUCLEOTIDE SEQUENCE [LARGE SCALE GENOMIC DNA]</scope>
    <source>
        <strain evidence="4 5">GY 70310</strain>
    </source>
</reference>